<evidence type="ECO:0000313" key="3">
    <source>
        <dbReference type="Proteomes" id="UP001597203"/>
    </source>
</evidence>
<keyword evidence="2" id="KW-0255">Endonuclease</keyword>
<reference evidence="3" key="1">
    <citation type="journal article" date="2019" name="Int. J. Syst. Evol. Microbiol.">
        <title>The Global Catalogue of Microorganisms (GCM) 10K type strain sequencing project: providing services to taxonomists for standard genome sequencing and annotation.</title>
        <authorList>
            <consortium name="The Broad Institute Genomics Platform"/>
            <consortium name="The Broad Institute Genome Sequencing Center for Infectious Disease"/>
            <person name="Wu L."/>
            <person name="Ma J."/>
        </authorList>
    </citation>
    <scope>NUCLEOTIDE SEQUENCE [LARGE SCALE GENOMIC DNA]</scope>
    <source>
        <strain evidence="3">CCUG 54329</strain>
    </source>
</reference>
<evidence type="ECO:0000259" key="1">
    <source>
        <dbReference type="Pfam" id="PF13392"/>
    </source>
</evidence>
<name>A0ABW3P068_9SPHN</name>
<organism evidence="2 3">
    <name type="scientific">Sphingobium olei</name>
    <dbReference type="NCBI Taxonomy" id="420955"/>
    <lineage>
        <taxon>Bacteria</taxon>
        <taxon>Pseudomonadati</taxon>
        <taxon>Pseudomonadota</taxon>
        <taxon>Alphaproteobacteria</taxon>
        <taxon>Sphingomonadales</taxon>
        <taxon>Sphingomonadaceae</taxon>
        <taxon>Sphingobium</taxon>
    </lineage>
</organism>
<keyword evidence="2" id="KW-0540">Nuclease</keyword>
<dbReference type="InterPro" id="IPR044930">
    <property type="entry name" value="Homing_endonuclease_His-Me"/>
</dbReference>
<keyword evidence="3" id="KW-1185">Reference proteome</keyword>
<proteinExistence type="predicted"/>
<accession>A0ABW3P068</accession>
<dbReference type="GO" id="GO:0016787">
    <property type="term" value="F:hydrolase activity"/>
    <property type="evidence" value="ECO:0007669"/>
    <property type="project" value="UniProtKB-KW"/>
</dbReference>
<protein>
    <submittedName>
        <fullName evidence="2">HNH endonuclease signature motif containing protein</fullName>
        <ecNumber evidence="2">3.1.-.-</ecNumber>
    </submittedName>
</protein>
<dbReference type="Gene3D" id="3.90.75.10">
    <property type="entry name" value="Homing Intron 3 (I-ppo) Encoded Endonuclease, Chain A"/>
    <property type="match status" value="1"/>
</dbReference>
<dbReference type="SUPFAM" id="SSF54060">
    <property type="entry name" value="His-Me finger endonucleases"/>
    <property type="match status" value="1"/>
</dbReference>
<comment type="caution">
    <text evidence="2">The sequence shown here is derived from an EMBL/GenBank/DDBJ whole genome shotgun (WGS) entry which is preliminary data.</text>
</comment>
<keyword evidence="2" id="KW-0378">Hydrolase</keyword>
<evidence type="ECO:0000313" key="2">
    <source>
        <dbReference type="EMBL" id="MFD1104608.1"/>
    </source>
</evidence>
<dbReference type="Pfam" id="PF13392">
    <property type="entry name" value="HNH_3"/>
    <property type="match status" value="1"/>
</dbReference>
<dbReference type="EMBL" id="JBHTLS010000106">
    <property type="protein sequence ID" value="MFD1104608.1"/>
    <property type="molecule type" value="Genomic_DNA"/>
</dbReference>
<dbReference type="InterPro" id="IPR003615">
    <property type="entry name" value="HNH_nuc"/>
</dbReference>
<feature type="domain" description="HNH nuclease" evidence="1">
    <location>
        <begin position="56"/>
        <end position="99"/>
    </location>
</feature>
<dbReference type="GO" id="GO:0004519">
    <property type="term" value="F:endonuclease activity"/>
    <property type="evidence" value="ECO:0007669"/>
    <property type="project" value="UniProtKB-KW"/>
</dbReference>
<dbReference type="EC" id="3.1.-.-" evidence="2"/>
<sequence>MALAELIERWDSGDFGDVVRRIASRVEIDESGCWNCSYGRDTSGYPQVSYLSRMELTHRVMYVAAKGIIPSALQLDHLCRNRACCNPDHLEAVPSRENTMRGDTIIARNAAVTHCPKGHEYGPNNAFPADLKRGKQRRCRTCHLEKSKQRKIAERNAA</sequence>
<dbReference type="RefSeq" id="WP_380910005.1">
    <property type="nucleotide sequence ID" value="NZ_JBHTLS010000106.1"/>
</dbReference>
<dbReference type="Proteomes" id="UP001597203">
    <property type="component" value="Unassembled WGS sequence"/>
</dbReference>
<dbReference type="InterPro" id="IPR044925">
    <property type="entry name" value="His-Me_finger_sf"/>
</dbReference>
<gene>
    <name evidence="2" type="ORF">ACFQ24_06945</name>
</gene>